<protein>
    <recommendedName>
        <fullName evidence="4">Carboxypeptidase-like regulatory domain-containing protein</fullName>
    </recommendedName>
</protein>
<dbReference type="SUPFAM" id="SSF49464">
    <property type="entry name" value="Carboxypeptidase regulatory domain-like"/>
    <property type="match status" value="1"/>
</dbReference>
<gene>
    <name evidence="2" type="ORF">DKG77_15390</name>
</gene>
<dbReference type="RefSeq" id="WP_109664920.1">
    <property type="nucleotide sequence ID" value="NZ_QGEG01000004.1"/>
</dbReference>
<name>A0A316KVV0_9FLAO</name>
<accession>A0A316KVV0</accession>
<keyword evidence="1" id="KW-0732">Signal</keyword>
<dbReference type="EMBL" id="QGEG01000004">
    <property type="protein sequence ID" value="PWL37681.1"/>
    <property type="molecule type" value="Genomic_DNA"/>
</dbReference>
<evidence type="ECO:0000256" key="1">
    <source>
        <dbReference type="SAM" id="SignalP"/>
    </source>
</evidence>
<feature type="signal peptide" evidence="1">
    <location>
        <begin position="1"/>
        <end position="21"/>
    </location>
</feature>
<evidence type="ECO:0008006" key="4">
    <source>
        <dbReference type="Google" id="ProtNLM"/>
    </source>
</evidence>
<evidence type="ECO:0000313" key="3">
    <source>
        <dbReference type="Proteomes" id="UP000245762"/>
    </source>
</evidence>
<dbReference type="Proteomes" id="UP000245762">
    <property type="component" value="Unassembled WGS sequence"/>
</dbReference>
<dbReference type="InterPro" id="IPR008969">
    <property type="entry name" value="CarboxyPept-like_regulatory"/>
</dbReference>
<organism evidence="2 3">
    <name type="scientific">Flagellimonas aquimarina</name>
    <dbReference type="NCBI Taxonomy" id="2201895"/>
    <lineage>
        <taxon>Bacteria</taxon>
        <taxon>Pseudomonadati</taxon>
        <taxon>Bacteroidota</taxon>
        <taxon>Flavobacteriia</taxon>
        <taxon>Flavobacteriales</taxon>
        <taxon>Flavobacteriaceae</taxon>
        <taxon>Flagellimonas</taxon>
    </lineage>
</organism>
<dbReference type="AlphaFoldDB" id="A0A316KVV0"/>
<evidence type="ECO:0000313" key="2">
    <source>
        <dbReference type="EMBL" id="PWL37681.1"/>
    </source>
</evidence>
<dbReference type="OrthoDB" id="1427655at2"/>
<feature type="chain" id="PRO_5016439823" description="Carboxypeptidase-like regulatory domain-containing protein" evidence="1">
    <location>
        <begin position="22"/>
        <end position="284"/>
    </location>
</feature>
<keyword evidence="3" id="KW-1185">Reference proteome</keyword>
<reference evidence="2 3" key="1">
    <citation type="submission" date="2018-05" db="EMBL/GenBank/DDBJ databases">
        <title>Complete genome sequence of Flagellimonas aquimarina ECD12 isolated from seaweed Ecklonia cava.</title>
        <authorList>
            <person name="Choi S."/>
            <person name="Seong C."/>
        </authorList>
    </citation>
    <scope>NUCLEOTIDE SEQUENCE [LARGE SCALE GENOMIC DNA]</scope>
    <source>
        <strain evidence="2 3">ECD12</strain>
    </source>
</reference>
<sequence length="284" mass="32277">MKIRLRLLTPILILFFSVSHSGFGQEKIVNLTGKVQSLSNDVSDVLVINLTTKKTTITNNEGIFSLEVKLNDSIQFTAVQYLTKKIMVTNTILNTNMMLIHLVDNIVKLDEVTVMPYNLTGNVDLDMKRIEVKPITTASSLKLPNSNVPVMTHTERLLLEADRGKFVKGGVQLDTLFFFPIVGLYIDINVHKTLNYISGRTKTLKDMVSRDKNIKMENEIIQMFSKKNISEESGIPLEHIDGFLTFCLSQKDFAHVSNMANSFEVWEYLMNKSDEFKEANSFKE</sequence>
<comment type="caution">
    <text evidence="2">The sequence shown here is derived from an EMBL/GenBank/DDBJ whole genome shotgun (WGS) entry which is preliminary data.</text>
</comment>
<proteinExistence type="predicted"/>